<evidence type="ECO:0000256" key="1">
    <source>
        <dbReference type="ARBA" id="ARBA00004651"/>
    </source>
</evidence>
<feature type="transmembrane region" description="Helical" evidence="9">
    <location>
        <begin position="12"/>
        <end position="32"/>
    </location>
</feature>
<keyword evidence="3 9" id="KW-0813">Transport</keyword>
<feature type="domain" description="ABC transmembrane type-1" evidence="11">
    <location>
        <begin position="6"/>
        <end position="211"/>
    </location>
</feature>
<dbReference type="NCBIfam" id="TIGR02141">
    <property type="entry name" value="modB_ABC"/>
    <property type="match status" value="1"/>
</dbReference>
<feature type="transmembrane region" description="Helical" evidence="9">
    <location>
        <begin position="44"/>
        <end position="65"/>
    </location>
</feature>
<protein>
    <recommendedName>
        <fullName evidence="10">Molybdenum transport system permease</fullName>
    </recommendedName>
</protein>
<dbReference type="InterPro" id="IPR000515">
    <property type="entry name" value="MetI-like"/>
</dbReference>
<evidence type="ECO:0000256" key="2">
    <source>
        <dbReference type="ARBA" id="ARBA00007069"/>
    </source>
</evidence>
<dbReference type="PANTHER" id="PTHR30183">
    <property type="entry name" value="MOLYBDENUM TRANSPORT SYSTEM PERMEASE PROTEIN MODB"/>
    <property type="match status" value="1"/>
</dbReference>
<evidence type="ECO:0000256" key="10">
    <source>
        <dbReference type="RuleBase" id="RU365097"/>
    </source>
</evidence>
<dbReference type="Proteomes" id="UP001478817">
    <property type="component" value="Unassembled WGS sequence"/>
</dbReference>
<name>A0ABV1IFN6_9ACTN</name>
<sequence length="237" mass="25924">MDWYPLYNSVRIAAVSTVVVYFLGIFLANVVARAPRLVKGALDVVLTLPLVLPPTVVGYLLLRVFGPKRVVGAWLLQTFGVKLTMVWHAAILATVVVSFPLMYRTARGAFESFDENLADAARTLGRSERWIFWHVKMPYCQQGIVAAAVLAFARALGEYGATAMICGYTPGSTATVSTTVYQLWRTGDDAGALAWVMVNLAISAVVLLAMNWFEQRSKADVRRAARPLRVRGAGGAR</sequence>
<proteinExistence type="inferred from homology"/>
<evidence type="ECO:0000256" key="6">
    <source>
        <dbReference type="ARBA" id="ARBA00022692"/>
    </source>
</evidence>
<keyword evidence="5 10" id="KW-0500">Molybdenum</keyword>
<evidence type="ECO:0000256" key="8">
    <source>
        <dbReference type="ARBA" id="ARBA00023136"/>
    </source>
</evidence>
<reference evidence="12 13" key="1">
    <citation type="submission" date="2024-04" db="EMBL/GenBank/DDBJ databases">
        <title>Human intestinal bacterial collection.</title>
        <authorList>
            <person name="Pauvert C."/>
            <person name="Hitch T.C.A."/>
            <person name="Clavel T."/>
        </authorList>
    </citation>
    <scope>NUCLEOTIDE SEQUENCE [LARGE SCALE GENOMIC DNA]</scope>
    <source>
        <strain evidence="12 13">CLA-AA-H197</strain>
    </source>
</reference>
<comment type="similarity">
    <text evidence="2 10">Belongs to the binding-protein-dependent transport system permease family. CysTW subfamily.</text>
</comment>
<dbReference type="EMBL" id="JBBNGS010000008">
    <property type="protein sequence ID" value="MEQ2637716.1"/>
    <property type="molecule type" value="Genomic_DNA"/>
</dbReference>
<dbReference type="Pfam" id="PF00528">
    <property type="entry name" value="BPD_transp_1"/>
    <property type="match status" value="1"/>
</dbReference>
<dbReference type="PANTHER" id="PTHR30183:SF3">
    <property type="entry name" value="MOLYBDENUM TRANSPORT SYSTEM PERMEASE PROTEIN MODB"/>
    <property type="match status" value="1"/>
</dbReference>
<comment type="function">
    <text evidence="10">Part of the binding-protein-dependent transport system for molybdenum; probably responsible for the translocation of the substrate across the membrane.</text>
</comment>
<dbReference type="CDD" id="cd06261">
    <property type="entry name" value="TM_PBP2"/>
    <property type="match status" value="1"/>
</dbReference>
<keyword evidence="7 9" id="KW-1133">Transmembrane helix</keyword>
<feature type="transmembrane region" description="Helical" evidence="9">
    <location>
        <begin position="85"/>
        <end position="103"/>
    </location>
</feature>
<organism evidence="12 13">
    <name type="scientific">Paratractidigestivibacter faecalis</name>
    <dbReference type="NCBI Taxonomy" id="2292441"/>
    <lineage>
        <taxon>Bacteria</taxon>
        <taxon>Bacillati</taxon>
        <taxon>Actinomycetota</taxon>
        <taxon>Coriobacteriia</taxon>
        <taxon>Coriobacteriales</taxon>
        <taxon>Atopobiaceae</taxon>
        <taxon>Paratractidigestivibacter</taxon>
    </lineage>
</organism>
<dbReference type="PROSITE" id="PS50928">
    <property type="entry name" value="ABC_TM1"/>
    <property type="match status" value="1"/>
</dbReference>
<dbReference type="InterPro" id="IPR011867">
    <property type="entry name" value="ModB_ABC"/>
</dbReference>
<evidence type="ECO:0000259" key="11">
    <source>
        <dbReference type="PROSITE" id="PS50928"/>
    </source>
</evidence>
<accession>A0ABV1IFN6</accession>
<keyword evidence="4 10" id="KW-1003">Cell membrane</keyword>
<keyword evidence="13" id="KW-1185">Reference proteome</keyword>
<keyword evidence="8 9" id="KW-0472">Membrane</keyword>
<dbReference type="RefSeq" id="WP_349182301.1">
    <property type="nucleotide sequence ID" value="NZ_JBBNGS010000008.1"/>
</dbReference>
<evidence type="ECO:0000313" key="12">
    <source>
        <dbReference type="EMBL" id="MEQ2637716.1"/>
    </source>
</evidence>
<dbReference type="Gene3D" id="1.10.3720.10">
    <property type="entry name" value="MetI-like"/>
    <property type="match status" value="1"/>
</dbReference>
<evidence type="ECO:0000256" key="9">
    <source>
        <dbReference type="RuleBase" id="RU363032"/>
    </source>
</evidence>
<evidence type="ECO:0000313" key="13">
    <source>
        <dbReference type="Proteomes" id="UP001478817"/>
    </source>
</evidence>
<comment type="subcellular location">
    <subcellularLocation>
        <location evidence="1 9">Cell membrane</location>
        <topology evidence="1 9">Multi-pass membrane protein</topology>
    </subcellularLocation>
</comment>
<feature type="transmembrane region" description="Helical" evidence="9">
    <location>
        <begin position="192"/>
        <end position="213"/>
    </location>
</feature>
<dbReference type="SUPFAM" id="SSF161098">
    <property type="entry name" value="MetI-like"/>
    <property type="match status" value="1"/>
</dbReference>
<evidence type="ECO:0000256" key="3">
    <source>
        <dbReference type="ARBA" id="ARBA00022448"/>
    </source>
</evidence>
<dbReference type="InterPro" id="IPR035906">
    <property type="entry name" value="MetI-like_sf"/>
</dbReference>
<gene>
    <name evidence="12" type="primary">modB</name>
    <name evidence="12" type="ORF">AAAT05_05080</name>
</gene>
<comment type="caution">
    <text evidence="12">The sequence shown here is derived from an EMBL/GenBank/DDBJ whole genome shotgun (WGS) entry which is preliminary data.</text>
</comment>
<evidence type="ECO:0000256" key="4">
    <source>
        <dbReference type="ARBA" id="ARBA00022475"/>
    </source>
</evidence>
<evidence type="ECO:0000256" key="5">
    <source>
        <dbReference type="ARBA" id="ARBA00022505"/>
    </source>
</evidence>
<feature type="transmembrane region" description="Helical" evidence="9">
    <location>
        <begin position="139"/>
        <end position="157"/>
    </location>
</feature>
<evidence type="ECO:0000256" key="7">
    <source>
        <dbReference type="ARBA" id="ARBA00022989"/>
    </source>
</evidence>
<keyword evidence="6 9" id="KW-0812">Transmembrane</keyword>